<proteinExistence type="predicted"/>
<keyword evidence="1" id="KW-0732">Signal</keyword>
<evidence type="ECO:0000313" key="3">
    <source>
        <dbReference type="Proteomes" id="UP001596047"/>
    </source>
</evidence>
<feature type="chain" id="PRO_5045653534" evidence="1">
    <location>
        <begin position="20"/>
        <end position="173"/>
    </location>
</feature>
<dbReference type="EMBL" id="JBHSOW010000074">
    <property type="protein sequence ID" value="MFC5651395.1"/>
    <property type="molecule type" value="Genomic_DNA"/>
</dbReference>
<dbReference type="PROSITE" id="PS51257">
    <property type="entry name" value="PROKAR_LIPOPROTEIN"/>
    <property type="match status" value="1"/>
</dbReference>
<accession>A0ABW0W0H5</accession>
<comment type="caution">
    <text evidence="2">The sequence shown here is derived from an EMBL/GenBank/DDBJ whole genome shotgun (WGS) entry which is preliminary data.</text>
</comment>
<feature type="signal peptide" evidence="1">
    <location>
        <begin position="1"/>
        <end position="19"/>
    </location>
</feature>
<organism evidence="2 3">
    <name type="scientific">Paenibacillus solisilvae</name>
    <dbReference type="NCBI Taxonomy" id="2486751"/>
    <lineage>
        <taxon>Bacteria</taxon>
        <taxon>Bacillati</taxon>
        <taxon>Bacillota</taxon>
        <taxon>Bacilli</taxon>
        <taxon>Bacillales</taxon>
        <taxon>Paenibacillaceae</taxon>
        <taxon>Paenibacillus</taxon>
    </lineage>
</organism>
<gene>
    <name evidence="2" type="ORF">ACFPYJ_20220</name>
</gene>
<dbReference type="RefSeq" id="WP_379190018.1">
    <property type="nucleotide sequence ID" value="NZ_JBHSOW010000074.1"/>
</dbReference>
<reference evidence="3" key="1">
    <citation type="journal article" date="2019" name="Int. J. Syst. Evol. Microbiol.">
        <title>The Global Catalogue of Microorganisms (GCM) 10K type strain sequencing project: providing services to taxonomists for standard genome sequencing and annotation.</title>
        <authorList>
            <consortium name="The Broad Institute Genomics Platform"/>
            <consortium name="The Broad Institute Genome Sequencing Center for Infectious Disease"/>
            <person name="Wu L."/>
            <person name="Ma J."/>
        </authorList>
    </citation>
    <scope>NUCLEOTIDE SEQUENCE [LARGE SCALE GENOMIC DNA]</scope>
    <source>
        <strain evidence="3">CGMCC 1.3240</strain>
    </source>
</reference>
<protein>
    <submittedName>
        <fullName evidence="2">Uncharacterized protein</fullName>
    </submittedName>
</protein>
<evidence type="ECO:0000313" key="2">
    <source>
        <dbReference type="EMBL" id="MFC5651395.1"/>
    </source>
</evidence>
<evidence type="ECO:0000256" key="1">
    <source>
        <dbReference type="SAM" id="SignalP"/>
    </source>
</evidence>
<name>A0ABW0W0H5_9BACL</name>
<sequence>MKKLYIGLFTAFFIFALSACGSNKEVFEPKTPILKVEDVVSMQVVGGLHGTKPSPLYKISDATGKALITKIVGWINSSVPLGTQPEYGRHGYPMILKIQMNVGKPIYVEPGYKCVTLKSPPTDIHISEQTQIGTMKSCGAVKDEIVLSNTSINLRAKSPELYEWLNRRWKTEQ</sequence>
<dbReference type="Proteomes" id="UP001596047">
    <property type="component" value="Unassembled WGS sequence"/>
</dbReference>
<keyword evidence="3" id="KW-1185">Reference proteome</keyword>